<dbReference type="Pfam" id="PF18074">
    <property type="entry name" value="PriA_C"/>
    <property type="match status" value="1"/>
</dbReference>
<feature type="domain" description="Helicase ATP-binding" evidence="13">
    <location>
        <begin position="299"/>
        <end position="467"/>
    </location>
</feature>
<evidence type="ECO:0000256" key="1">
    <source>
        <dbReference type="ARBA" id="ARBA00022515"/>
    </source>
</evidence>
<dbReference type="InterPro" id="IPR041236">
    <property type="entry name" value="PriA_C"/>
</dbReference>
<dbReference type="CDD" id="cd18804">
    <property type="entry name" value="SF2_C_priA"/>
    <property type="match status" value="1"/>
</dbReference>
<feature type="binding site" evidence="12">
    <location>
        <position position="542"/>
    </location>
    <ligand>
        <name>Zn(2+)</name>
        <dbReference type="ChEBI" id="CHEBI:29105"/>
        <label>2</label>
    </ligand>
</feature>
<keyword evidence="4 12" id="KW-0547">Nucleotide-binding</keyword>
<dbReference type="SMART" id="SM00490">
    <property type="entry name" value="HELICc"/>
    <property type="match status" value="1"/>
</dbReference>
<keyword evidence="5 12" id="KW-0378">Hydrolase</keyword>
<dbReference type="GO" id="GO:0005524">
    <property type="term" value="F:ATP binding"/>
    <property type="evidence" value="ECO:0007669"/>
    <property type="project" value="UniProtKB-UniRule"/>
</dbReference>
<feature type="binding site" evidence="12">
    <location>
        <position position="573"/>
    </location>
    <ligand>
        <name>Zn(2+)</name>
        <dbReference type="ChEBI" id="CHEBI:29105"/>
        <label>1</label>
    </ligand>
</feature>
<comment type="catalytic activity">
    <reaction evidence="11 12">
        <text>ATP + H2O = ADP + phosphate + H(+)</text>
        <dbReference type="Rhea" id="RHEA:13065"/>
        <dbReference type="ChEBI" id="CHEBI:15377"/>
        <dbReference type="ChEBI" id="CHEBI:15378"/>
        <dbReference type="ChEBI" id="CHEBI:30616"/>
        <dbReference type="ChEBI" id="CHEBI:43474"/>
        <dbReference type="ChEBI" id="CHEBI:456216"/>
        <dbReference type="EC" id="5.6.2.4"/>
    </reaction>
</comment>
<dbReference type="FunFam" id="3.40.1440.60:FF:000001">
    <property type="entry name" value="Primosomal protein N"/>
    <property type="match status" value="1"/>
</dbReference>
<dbReference type="Gene3D" id="3.40.50.300">
    <property type="entry name" value="P-loop containing nucleotide triphosphate hydrolases"/>
    <property type="match status" value="2"/>
</dbReference>
<evidence type="ECO:0000256" key="4">
    <source>
        <dbReference type="ARBA" id="ARBA00022741"/>
    </source>
</evidence>
<keyword evidence="8 12" id="KW-0067">ATP-binding</keyword>
<dbReference type="InterPro" id="IPR041222">
    <property type="entry name" value="PriA_3primeBD"/>
</dbReference>
<dbReference type="PANTHER" id="PTHR30580">
    <property type="entry name" value="PRIMOSOMAL PROTEIN N"/>
    <property type="match status" value="1"/>
</dbReference>
<dbReference type="SMART" id="SM00487">
    <property type="entry name" value="DEXDc"/>
    <property type="match status" value="1"/>
</dbReference>
<dbReference type="CDD" id="cd17929">
    <property type="entry name" value="DEXHc_priA"/>
    <property type="match status" value="1"/>
</dbReference>
<dbReference type="FunFam" id="3.40.50.300:FF:000489">
    <property type="entry name" value="Primosome assembly protein PriA"/>
    <property type="match status" value="1"/>
</dbReference>
<comment type="function">
    <text evidence="12">Initiates the restart of stalled replication forks, which reloads the replicative helicase on sites other than the origin of replication. Recognizes and binds to abandoned replication forks and remodels them to uncover a helicase loading site. Promotes assembly of the primosome at these replication forks.</text>
</comment>
<comment type="caution">
    <text evidence="15">The sequence shown here is derived from an EMBL/GenBank/DDBJ whole genome shotgun (WGS) entry which is preliminary data.</text>
</comment>
<evidence type="ECO:0000313" key="16">
    <source>
        <dbReference type="Proteomes" id="UP000245870"/>
    </source>
</evidence>
<keyword evidence="3 12" id="KW-0479">Metal-binding</keyword>
<feature type="domain" description="Helicase C-terminal" evidence="14">
    <location>
        <begin position="565"/>
        <end position="722"/>
    </location>
</feature>
<evidence type="ECO:0000256" key="8">
    <source>
        <dbReference type="ARBA" id="ARBA00022840"/>
    </source>
</evidence>
<dbReference type="Gene3D" id="3.40.1440.60">
    <property type="entry name" value="PriA, 3(prime) DNA-binding domain"/>
    <property type="match status" value="1"/>
</dbReference>
<keyword evidence="6 12" id="KW-0347">Helicase</keyword>
<protein>
    <recommendedName>
        <fullName evidence="12">Replication restart protein PriA</fullName>
    </recommendedName>
    <alternativeName>
        <fullName evidence="12">ATP-dependent DNA helicase PriA</fullName>
        <ecNumber evidence="12">5.6.2.4</ecNumber>
    </alternativeName>
    <alternativeName>
        <fullName evidence="12">DNA 3'-5' helicase PriA</fullName>
    </alternativeName>
</protein>
<evidence type="ECO:0000259" key="14">
    <source>
        <dbReference type="PROSITE" id="PS51194"/>
    </source>
</evidence>
<feature type="binding site" evidence="12">
    <location>
        <position position="557"/>
    </location>
    <ligand>
        <name>Zn(2+)</name>
        <dbReference type="ChEBI" id="CHEBI:29105"/>
        <label>2</label>
    </ligand>
</feature>
<feature type="binding site" evidence="12">
    <location>
        <position position="560"/>
    </location>
    <ligand>
        <name>Zn(2+)</name>
        <dbReference type="ChEBI" id="CHEBI:29105"/>
        <label>2</label>
    </ligand>
</feature>
<dbReference type="InterPro" id="IPR014001">
    <property type="entry name" value="Helicase_ATP-bd"/>
</dbReference>
<dbReference type="Pfam" id="PF00271">
    <property type="entry name" value="Helicase_C"/>
    <property type="match status" value="1"/>
</dbReference>
<dbReference type="GO" id="GO:0006269">
    <property type="term" value="P:DNA replication, synthesis of primer"/>
    <property type="evidence" value="ECO:0007669"/>
    <property type="project" value="UniProtKB-KW"/>
</dbReference>
<feature type="binding site" evidence="12">
    <location>
        <position position="570"/>
    </location>
    <ligand>
        <name>Zn(2+)</name>
        <dbReference type="ChEBI" id="CHEBI:29105"/>
        <label>1</label>
    </ligand>
</feature>
<keyword evidence="1 12" id="KW-0639">Primosome</keyword>
<sequence>MFAARAKIASPHICQRSWCGASLLPLKNGNNHLKTDGRRHGAPNLSPFALPCCFFLFTLQAIGMKYIDVILPLPLDTTFTYGVTDDQATSLAAGTRVLVPFGQSKTYTGICIGCARDTIKGLDANKVKPIISVVDAAPTLLPTQLRLWQWMADYYMSPLGDIYKAAMPAGMKREEGYRAKTEVCVGLSEPLREERALREALGTLARAPKQQRALACFLSLTRWDSLRGDKPQETIVEITREELANESQATVAVINALRDRKILYTYDREVGRLNHGGDYHPERIQPLSQPQRDAYDQLLAQFTQKNVVLLHGVTSSGKTELYIHLIQKTLDEHRQTLYLLPEIALTVQITSRLQRVFGNRLGIYHSKYSDEERVEIWRKQLSEHPYDIILGARSAVFLPFQKLGLVIVDEEHESSFKQQEPSPRYHARSAAIVLAGMFGAKTVLGTATPSMESYHNTRTGKYGLVELKTRYQGIELPEIRIVDVKDLRRRKMMSGPFSPTLLAAMRDALANGKQVILFQNRRGFAPMIECRVCGWVPRCKNCDVSLTYHKRLNLLTCHYCGFTCQVPSVCPNCGNPNISGRGYGTEKIETLLADIFPEAKVARMDLDTTKTRRAYERLIGNFSLGKTDILVGTQMVSKGLDFENVAVVGILDADSMLNYPDFRAYEHAFMMMCQVAGRAGRKGKRGLVILQTRDPKLPVVRQAAHNDFESFYNDLLQEREMFQYPPFHHLIYVFLKHKQEPIAEAAAQEMGARLRHIFGDRVLGPDKPAVARVKTMNIRKIVIKLENGANLRQARASLRQLRDQMLRQPYCKALQIYYDVDPL</sequence>
<dbReference type="GO" id="GO:0006302">
    <property type="term" value="P:double-strand break repair"/>
    <property type="evidence" value="ECO:0007669"/>
    <property type="project" value="InterPro"/>
</dbReference>
<evidence type="ECO:0000256" key="7">
    <source>
        <dbReference type="ARBA" id="ARBA00022833"/>
    </source>
</evidence>
<dbReference type="GO" id="GO:0043138">
    <property type="term" value="F:3'-5' DNA helicase activity"/>
    <property type="evidence" value="ECO:0007669"/>
    <property type="project" value="UniProtKB-EC"/>
</dbReference>
<dbReference type="InterPro" id="IPR005259">
    <property type="entry name" value="PriA"/>
</dbReference>
<evidence type="ECO:0000259" key="13">
    <source>
        <dbReference type="PROSITE" id="PS51192"/>
    </source>
</evidence>
<dbReference type="PROSITE" id="PS51192">
    <property type="entry name" value="HELICASE_ATP_BIND_1"/>
    <property type="match status" value="1"/>
</dbReference>
<dbReference type="InterPro" id="IPR040498">
    <property type="entry name" value="PriA_CRR"/>
</dbReference>
<dbReference type="GO" id="GO:0008270">
    <property type="term" value="F:zinc ion binding"/>
    <property type="evidence" value="ECO:0007669"/>
    <property type="project" value="UniProtKB-UniRule"/>
</dbReference>
<dbReference type="Pfam" id="PF00270">
    <property type="entry name" value="DEAD"/>
    <property type="match status" value="1"/>
</dbReference>
<dbReference type="GO" id="GO:0003677">
    <property type="term" value="F:DNA binding"/>
    <property type="evidence" value="ECO:0007669"/>
    <property type="project" value="UniProtKB-UniRule"/>
</dbReference>
<evidence type="ECO:0000313" key="15">
    <source>
        <dbReference type="EMBL" id="PVX50676.1"/>
    </source>
</evidence>
<dbReference type="InterPro" id="IPR011545">
    <property type="entry name" value="DEAD/DEAH_box_helicase_dom"/>
</dbReference>
<keyword evidence="2 12" id="KW-0235">DNA replication</keyword>
<comment type="cofactor">
    <cofactor evidence="12">
        <name>Zn(2+)</name>
        <dbReference type="ChEBI" id="CHEBI:29105"/>
    </cofactor>
    <text evidence="12">Binds 2 zinc ions per subunit.</text>
</comment>
<evidence type="ECO:0000256" key="5">
    <source>
        <dbReference type="ARBA" id="ARBA00022801"/>
    </source>
</evidence>
<dbReference type="InterPro" id="IPR001650">
    <property type="entry name" value="Helicase_C-like"/>
</dbReference>
<feature type="binding site" evidence="12">
    <location>
        <position position="539"/>
    </location>
    <ligand>
        <name>Zn(2+)</name>
        <dbReference type="ChEBI" id="CHEBI:29105"/>
        <label>2</label>
    </ligand>
</feature>
<evidence type="ECO:0000256" key="10">
    <source>
        <dbReference type="ARBA" id="ARBA00023235"/>
    </source>
</evidence>
<evidence type="ECO:0000256" key="2">
    <source>
        <dbReference type="ARBA" id="ARBA00022705"/>
    </source>
</evidence>
<comment type="subunit">
    <text evidence="12">Component of the replication restart primosome.</text>
</comment>
<feature type="binding site" evidence="12">
    <location>
        <position position="530"/>
    </location>
    <ligand>
        <name>Zn(2+)</name>
        <dbReference type="ChEBI" id="CHEBI:29105"/>
        <label>1</label>
    </ligand>
</feature>
<dbReference type="GO" id="GO:0016887">
    <property type="term" value="F:ATP hydrolysis activity"/>
    <property type="evidence" value="ECO:0007669"/>
    <property type="project" value="RHEA"/>
</dbReference>
<dbReference type="HAMAP" id="MF_00983">
    <property type="entry name" value="PriA"/>
    <property type="match status" value="1"/>
</dbReference>
<evidence type="ECO:0000256" key="11">
    <source>
        <dbReference type="ARBA" id="ARBA00048988"/>
    </source>
</evidence>
<dbReference type="Proteomes" id="UP000245870">
    <property type="component" value="Unassembled WGS sequence"/>
</dbReference>
<dbReference type="GO" id="GO:1990077">
    <property type="term" value="C:primosome complex"/>
    <property type="evidence" value="ECO:0007669"/>
    <property type="project" value="UniProtKB-UniRule"/>
</dbReference>
<dbReference type="InterPro" id="IPR027417">
    <property type="entry name" value="P-loop_NTPase"/>
</dbReference>
<keyword evidence="7 12" id="KW-0862">Zinc</keyword>
<keyword evidence="9 12" id="KW-0238">DNA-binding</keyword>
<dbReference type="AlphaFoldDB" id="A0A2U0U327"/>
<evidence type="ECO:0000256" key="3">
    <source>
        <dbReference type="ARBA" id="ARBA00022723"/>
    </source>
</evidence>
<accession>A0A2U0U327</accession>
<dbReference type="NCBIfam" id="TIGR00595">
    <property type="entry name" value="priA"/>
    <property type="match status" value="1"/>
</dbReference>
<dbReference type="PANTHER" id="PTHR30580:SF0">
    <property type="entry name" value="PRIMOSOMAL PROTEIN N"/>
    <property type="match status" value="1"/>
</dbReference>
<dbReference type="SUPFAM" id="SSF52540">
    <property type="entry name" value="P-loop containing nucleoside triphosphate hydrolases"/>
    <property type="match status" value="1"/>
</dbReference>
<proteinExistence type="inferred from homology"/>
<dbReference type="Pfam" id="PF17764">
    <property type="entry name" value="PriA_3primeBD"/>
    <property type="match status" value="1"/>
</dbReference>
<evidence type="ECO:0000256" key="6">
    <source>
        <dbReference type="ARBA" id="ARBA00022806"/>
    </source>
</evidence>
<organism evidence="15 16">
    <name type="scientific">Hallella colorans</name>
    <dbReference type="NCBI Taxonomy" id="1703337"/>
    <lineage>
        <taxon>Bacteria</taxon>
        <taxon>Pseudomonadati</taxon>
        <taxon>Bacteroidota</taxon>
        <taxon>Bacteroidia</taxon>
        <taxon>Bacteroidales</taxon>
        <taxon>Prevotellaceae</taxon>
        <taxon>Hallella</taxon>
    </lineage>
</organism>
<dbReference type="EC" id="5.6.2.4" evidence="12"/>
<comment type="similarity">
    <text evidence="12">Belongs to the helicase family. PriA subfamily.</text>
</comment>
<comment type="catalytic activity">
    <reaction evidence="12">
        <text>Couples ATP hydrolysis with the unwinding of duplex DNA by translocating in the 3'-5' direction.</text>
        <dbReference type="EC" id="5.6.2.4"/>
    </reaction>
</comment>
<evidence type="ECO:0000256" key="12">
    <source>
        <dbReference type="HAMAP-Rule" id="MF_00983"/>
    </source>
</evidence>
<reference evidence="15 16" key="1">
    <citation type="submission" date="2018-05" db="EMBL/GenBank/DDBJ databases">
        <title>Genomic Encyclopedia of Type Strains, Phase IV (KMG-IV): sequencing the most valuable type-strain genomes for metagenomic binning, comparative biology and taxonomic classification.</title>
        <authorList>
            <person name="Goeker M."/>
        </authorList>
    </citation>
    <scope>NUCLEOTIDE SEQUENCE [LARGE SCALE GENOMIC DNA]</scope>
    <source>
        <strain evidence="15 16">DSM 100333</strain>
    </source>
</reference>
<name>A0A2U0U327_9BACT</name>
<dbReference type="InterPro" id="IPR042115">
    <property type="entry name" value="PriA_3primeBD_sf"/>
</dbReference>
<dbReference type="GO" id="GO:0006310">
    <property type="term" value="P:DNA recombination"/>
    <property type="evidence" value="ECO:0007669"/>
    <property type="project" value="InterPro"/>
</dbReference>
<keyword evidence="16" id="KW-1185">Reference proteome</keyword>
<keyword evidence="10 12" id="KW-0413">Isomerase</keyword>
<feature type="binding site" evidence="12">
    <location>
        <position position="533"/>
    </location>
    <ligand>
        <name>Zn(2+)</name>
        <dbReference type="ChEBI" id="CHEBI:29105"/>
        <label>1</label>
    </ligand>
</feature>
<dbReference type="EMBL" id="QENY01000017">
    <property type="protein sequence ID" value="PVX50676.1"/>
    <property type="molecule type" value="Genomic_DNA"/>
</dbReference>
<dbReference type="PROSITE" id="PS51194">
    <property type="entry name" value="HELICASE_CTER"/>
    <property type="match status" value="1"/>
</dbReference>
<evidence type="ECO:0000256" key="9">
    <source>
        <dbReference type="ARBA" id="ARBA00023125"/>
    </source>
</evidence>
<gene>
    <name evidence="12" type="primary">priA</name>
    <name evidence="15" type="ORF">C7379_11774</name>
</gene>
<dbReference type="GO" id="GO:0006270">
    <property type="term" value="P:DNA replication initiation"/>
    <property type="evidence" value="ECO:0007669"/>
    <property type="project" value="TreeGrafter"/>
</dbReference>
<dbReference type="Pfam" id="PF18319">
    <property type="entry name" value="Zn_ribbon_PriA"/>
    <property type="match status" value="1"/>
</dbReference>